<feature type="transmembrane region" description="Helical" evidence="9">
    <location>
        <begin position="218"/>
        <end position="236"/>
    </location>
</feature>
<evidence type="ECO:0000256" key="4">
    <source>
        <dbReference type="ARBA" id="ARBA00022475"/>
    </source>
</evidence>
<feature type="transmembrane region" description="Helical" evidence="9">
    <location>
        <begin position="290"/>
        <end position="310"/>
    </location>
</feature>
<keyword evidence="5 9" id="KW-0812">Transmembrane</keyword>
<evidence type="ECO:0000313" key="11">
    <source>
        <dbReference type="EMBL" id="MFD1485930.1"/>
    </source>
</evidence>
<name>A0ABW4E7U0_9LACO</name>
<evidence type="ECO:0000256" key="7">
    <source>
        <dbReference type="ARBA" id="ARBA00023136"/>
    </source>
</evidence>
<evidence type="ECO:0000313" key="12">
    <source>
        <dbReference type="Proteomes" id="UP001597252"/>
    </source>
</evidence>
<dbReference type="RefSeq" id="WP_125754117.1">
    <property type="nucleotide sequence ID" value="NZ_JBHTON010000049.1"/>
</dbReference>
<evidence type="ECO:0000256" key="6">
    <source>
        <dbReference type="ARBA" id="ARBA00022989"/>
    </source>
</evidence>
<organism evidence="11 12">
    <name type="scientific">Lacticaseibacillus baoqingensis</name>
    <dbReference type="NCBI Taxonomy" id="2486013"/>
    <lineage>
        <taxon>Bacteria</taxon>
        <taxon>Bacillati</taxon>
        <taxon>Bacillota</taxon>
        <taxon>Bacilli</taxon>
        <taxon>Lactobacillales</taxon>
        <taxon>Lactobacillaceae</taxon>
        <taxon>Lacticaseibacillus</taxon>
    </lineage>
</organism>
<keyword evidence="6 9" id="KW-1133">Transmembrane helix</keyword>
<dbReference type="PANTHER" id="PTHR33451:SF3">
    <property type="entry name" value="MALATE-2H(+)_NA(+)-LACTATE ANTIPORTER"/>
    <property type="match status" value="1"/>
</dbReference>
<dbReference type="PANTHER" id="PTHR33451">
    <property type="entry name" value="MALATE-2H(+)/NA(+)-LACTATE ANTIPORTER"/>
    <property type="match status" value="1"/>
</dbReference>
<feature type="domain" description="Na+/H+ antiporter NhaC-like C-terminal" evidence="10">
    <location>
        <begin position="146"/>
        <end position="417"/>
    </location>
</feature>
<keyword evidence="3" id="KW-0050">Antiport</keyword>
<feature type="transmembrane region" description="Helical" evidence="9">
    <location>
        <begin position="96"/>
        <end position="123"/>
    </location>
</feature>
<comment type="caution">
    <text evidence="11">The sequence shown here is derived from an EMBL/GenBank/DDBJ whole genome shotgun (WGS) entry which is preliminary data.</text>
</comment>
<feature type="transmembrane region" description="Helical" evidence="9">
    <location>
        <begin position="181"/>
        <end position="198"/>
    </location>
</feature>
<dbReference type="InterPro" id="IPR018461">
    <property type="entry name" value="Na/H_Antiport_NhaC-like_C"/>
</dbReference>
<reference evidence="12" key="1">
    <citation type="journal article" date="2019" name="Int. J. Syst. Evol. Microbiol.">
        <title>The Global Catalogue of Microorganisms (GCM) 10K type strain sequencing project: providing services to taxonomists for standard genome sequencing and annotation.</title>
        <authorList>
            <consortium name="The Broad Institute Genomics Platform"/>
            <consortium name="The Broad Institute Genome Sequencing Center for Infectious Disease"/>
            <person name="Wu L."/>
            <person name="Ma J."/>
        </authorList>
    </citation>
    <scope>NUCLEOTIDE SEQUENCE [LARGE SCALE GENOMIC DNA]</scope>
    <source>
        <strain evidence="12">CCM 8903</strain>
    </source>
</reference>
<keyword evidence="2" id="KW-0813">Transport</keyword>
<evidence type="ECO:0000256" key="1">
    <source>
        <dbReference type="ARBA" id="ARBA00004651"/>
    </source>
</evidence>
<dbReference type="Pfam" id="PF03553">
    <property type="entry name" value="Na_H_antiporter"/>
    <property type="match status" value="1"/>
</dbReference>
<proteinExistence type="inferred from homology"/>
<keyword evidence="7 9" id="KW-0472">Membrane</keyword>
<keyword evidence="12" id="KW-1185">Reference proteome</keyword>
<evidence type="ECO:0000256" key="9">
    <source>
        <dbReference type="SAM" id="Phobius"/>
    </source>
</evidence>
<feature type="transmembrane region" description="Helical" evidence="9">
    <location>
        <begin position="248"/>
        <end position="270"/>
    </location>
</feature>
<evidence type="ECO:0000256" key="2">
    <source>
        <dbReference type="ARBA" id="ARBA00022448"/>
    </source>
</evidence>
<comment type="subcellular location">
    <subcellularLocation>
        <location evidence="1">Cell membrane</location>
        <topology evidence="1">Multi-pass membrane protein</topology>
    </subcellularLocation>
</comment>
<evidence type="ECO:0000256" key="8">
    <source>
        <dbReference type="ARBA" id="ARBA00038435"/>
    </source>
</evidence>
<evidence type="ECO:0000256" key="5">
    <source>
        <dbReference type="ARBA" id="ARBA00022692"/>
    </source>
</evidence>
<gene>
    <name evidence="11" type="ORF">ACFQ5J_11895</name>
</gene>
<comment type="similarity">
    <text evidence="8">Belongs to the NhaC Na(+)/H(+) (TC 2.A.35) antiporter family.</text>
</comment>
<dbReference type="InterPro" id="IPR052180">
    <property type="entry name" value="NhaC_Na-H+_Antiporter"/>
</dbReference>
<protein>
    <submittedName>
        <fullName evidence="11">Na+/H+ antiporter NhaC family protein</fullName>
    </submittedName>
</protein>
<evidence type="ECO:0000256" key="3">
    <source>
        <dbReference type="ARBA" id="ARBA00022449"/>
    </source>
</evidence>
<feature type="transmembrane region" description="Helical" evidence="9">
    <location>
        <begin position="405"/>
        <end position="423"/>
    </location>
</feature>
<accession>A0ABW4E7U0</accession>
<evidence type="ECO:0000259" key="10">
    <source>
        <dbReference type="Pfam" id="PF03553"/>
    </source>
</evidence>
<sequence length="432" mass="46054">MVAQIVVVFILLLACVLQGWPLAWGLAVGWVVFACGAQQAIGWRQVLAVSWQGLRTAWVVVRTLTLIGALIGAWMASGTIATIVALTFRLVTPSTFVVMTFVICAVVSTIIGTSFGTLSVVGVPLMIVARSGRIDLEVVAGAIIAGIYVGDRCSPLSSSASLVAAVTGTHLSQNVRQMLKTGWLPLGLAVIGYAGLSWRSPLAHLQANLLTALAHDFVLAWWQLLPAAIVIGLAILRRPISESILMSLVVTMLLGHFGQHTPWSTLLWAMLAGFHPAGAHPVAGGGISSMLTAISVVLVSCALAGVLNATSTIQGLEQRMQRQKLTPQRRFWLTGVVALVTAGFGCNQSVAVILTNTLMRPQYGQERQALASDIENTAIVLAPLIPWNIAVFVPTTVLGVSFAGYWPYALFLYLVPLCNWLLAKKPRRQAAP</sequence>
<dbReference type="EMBL" id="JBHTON010000049">
    <property type="protein sequence ID" value="MFD1485930.1"/>
    <property type="molecule type" value="Genomic_DNA"/>
</dbReference>
<dbReference type="Proteomes" id="UP001597252">
    <property type="component" value="Unassembled WGS sequence"/>
</dbReference>
<keyword evidence="4" id="KW-1003">Cell membrane</keyword>
<feature type="transmembrane region" description="Helical" evidence="9">
    <location>
        <begin position="331"/>
        <end position="354"/>
    </location>
</feature>
<feature type="transmembrane region" description="Helical" evidence="9">
    <location>
        <begin position="68"/>
        <end position="90"/>
    </location>
</feature>